<evidence type="ECO:0000313" key="3">
    <source>
        <dbReference type="Proteomes" id="UP001165065"/>
    </source>
</evidence>
<dbReference type="Proteomes" id="UP001165065">
    <property type="component" value="Unassembled WGS sequence"/>
</dbReference>
<keyword evidence="3" id="KW-1185">Reference proteome</keyword>
<sequence>MLRKNIQSKESHTKPRTNGRWLKAQPLAQVEEQTYLSRRGKENAKKHRAGTILAVPTDAAIEIMTRTYSSKEARIENCECGELLGIQTLSPASIMTKSSLYAMELPRIMANPSFATWTEASNNNGWLGVGFNPDFTERWLTNPTSVEMVRDVVDTHLLVAGIEGPAAKHGYPTLDCLGAAAYGNIDRRDFKTFQTSYQPTQQIDRNLLGTWRGARRELLEEAGVLIPFSWIFDHAIVKHFTDTEAPRPYYLRDLSRGSNRPPTDVTQFTIVVPEGYVCVEKTSATMVMHPEDEDKELIHLNRQRRSKIYISLEKPFAGLINNDMREIASDGNLAGNFNLGGPPGGPPPTTTTPPGDSVAASLRVAVDLHLKDGRHGRELVEREDAVDAANDLAAYDAAYRA</sequence>
<evidence type="ECO:0000313" key="2">
    <source>
        <dbReference type="EMBL" id="GMI35987.1"/>
    </source>
</evidence>
<reference evidence="3" key="1">
    <citation type="journal article" date="2023" name="Commun. Biol.">
        <title>Genome analysis of Parmales, the sister group of diatoms, reveals the evolutionary specialization of diatoms from phago-mixotrophs to photoautotrophs.</title>
        <authorList>
            <person name="Ban H."/>
            <person name="Sato S."/>
            <person name="Yoshikawa S."/>
            <person name="Yamada K."/>
            <person name="Nakamura Y."/>
            <person name="Ichinomiya M."/>
            <person name="Sato N."/>
            <person name="Blanc-Mathieu R."/>
            <person name="Endo H."/>
            <person name="Kuwata A."/>
            <person name="Ogata H."/>
        </authorList>
    </citation>
    <scope>NUCLEOTIDE SEQUENCE [LARGE SCALE GENOMIC DNA]</scope>
</reference>
<gene>
    <name evidence="2" type="ORF">TrCOL_g11263</name>
</gene>
<evidence type="ECO:0000256" key="1">
    <source>
        <dbReference type="SAM" id="MobiDB-lite"/>
    </source>
</evidence>
<organism evidence="2 3">
    <name type="scientific">Triparma columacea</name>
    <dbReference type="NCBI Taxonomy" id="722753"/>
    <lineage>
        <taxon>Eukaryota</taxon>
        <taxon>Sar</taxon>
        <taxon>Stramenopiles</taxon>
        <taxon>Ochrophyta</taxon>
        <taxon>Bolidophyceae</taxon>
        <taxon>Parmales</taxon>
        <taxon>Triparmaceae</taxon>
        <taxon>Triparma</taxon>
    </lineage>
</organism>
<dbReference type="EMBL" id="BRYA01000934">
    <property type="protein sequence ID" value="GMI35987.1"/>
    <property type="molecule type" value="Genomic_DNA"/>
</dbReference>
<name>A0A9W7L6E6_9STRA</name>
<feature type="region of interest" description="Disordered" evidence="1">
    <location>
        <begin position="333"/>
        <end position="355"/>
    </location>
</feature>
<feature type="region of interest" description="Disordered" evidence="1">
    <location>
        <begin position="1"/>
        <end position="23"/>
    </location>
</feature>
<accession>A0A9W7L6E6</accession>
<proteinExistence type="predicted"/>
<comment type="caution">
    <text evidence="2">The sequence shown here is derived from an EMBL/GenBank/DDBJ whole genome shotgun (WGS) entry which is preliminary data.</text>
</comment>
<protein>
    <submittedName>
        <fullName evidence="2">Uncharacterized protein</fullName>
    </submittedName>
</protein>
<dbReference type="AlphaFoldDB" id="A0A9W7L6E6"/>